<evidence type="ECO:0000313" key="9">
    <source>
        <dbReference type="Proteomes" id="UP001304650"/>
    </source>
</evidence>
<accession>A0AA96RJY2</accession>
<dbReference type="PANTHER" id="PTHR43285">
    <property type="entry name" value="ANTHRANILATE PHOSPHORIBOSYLTRANSFERASE"/>
    <property type="match status" value="1"/>
</dbReference>
<dbReference type="SUPFAM" id="SSF47648">
    <property type="entry name" value="Nucleoside phosphorylase/phosphoribosyltransferase N-terminal domain"/>
    <property type="match status" value="1"/>
</dbReference>
<dbReference type="Gene3D" id="3.40.1030.10">
    <property type="entry name" value="Nucleoside phosphorylase/phosphoribosyltransferase catalytic domain"/>
    <property type="match status" value="1"/>
</dbReference>
<dbReference type="Pfam" id="PF00591">
    <property type="entry name" value="Glycos_transf_3"/>
    <property type="match status" value="1"/>
</dbReference>
<dbReference type="PANTHER" id="PTHR43285:SF2">
    <property type="entry name" value="ANTHRANILATE PHOSPHORIBOSYLTRANSFERASE"/>
    <property type="match status" value="1"/>
</dbReference>
<feature type="domain" description="Glycosyl transferase family 3" evidence="6">
    <location>
        <begin position="87"/>
        <end position="324"/>
    </location>
</feature>
<evidence type="ECO:0000256" key="2">
    <source>
        <dbReference type="ARBA" id="ARBA00022679"/>
    </source>
</evidence>
<organism evidence="8 9">
    <name type="scientific">Paenibacillus roseopurpureus</name>
    <dbReference type="NCBI Taxonomy" id="2918901"/>
    <lineage>
        <taxon>Bacteria</taxon>
        <taxon>Bacillati</taxon>
        <taxon>Bacillota</taxon>
        <taxon>Bacilli</taxon>
        <taxon>Bacillales</taxon>
        <taxon>Paenibacillaceae</taxon>
        <taxon>Paenibacillus</taxon>
    </lineage>
</organism>
<reference evidence="8" key="1">
    <citation type="submission" date="2022-02" db="EMBL/GenBank/DDBJ databases">
        <title>Paenibacillus sp. MBLB1832 Whole Genome Shotgun Sequencing.</title>
        <authorList>
            <person name="Hwang C.Y."/>
            <person name="Cho E.-S."/>
            <person name="Seo M.-J."/>
        </authorList>
    </citation>
    <scope>NUCLEOTIDE SEQUENCE</scope>
    <source>
        <strain evidence="8">MBLB1832</strain>
    </source>
</reference>
<evidence type="ECO:0000259" key="7">
    <source>
        <dbReference type="Pfam" id="PF02885"/>
    </source>
</evidence>
<dbReference type="InterPro" id="IPR005940">
    <property type="entry name" value="Anthranilate_Pribosyl_Tfrase"/>
</dbReference>
<dbReference type="Gene3D" id="1.20.970.10">
    <property type="entry name" value="Transferase, Pyrimidine Nucleoside Phosphorylase, Chain C"/>
    <property type="match status" value="1"/>
</dbReference>
<dbReference type="GO" id="GO:0000162">
    <property type="term" value="P:L-tryptophan biosynthetic process"/>
    <property type="evidence" value="ECO:0007669"/>
    <property type="project" value="UniProtKB-KW"/>
</dbReference>
<keyword evidence="3" id="KW-0028">Amino-acid biosynthesis</keyword>
<evidence type="ECO:0000313" key="8">
    <source>
        <dbReference type="EMBL" id="WNR45858.1"/>
    </source>
</evidence>
<dbReference type="InterPro" id="IPR000312">
    <property type="entry name" value="Glycosyl_Trfase_fam3"/>
</dbReference>
<keyword evidence="4" id="KW-0057">Aromatic amino acid biosynthesis</keyword>
<dbReference type="Proteomes" id="UP001304650">
    <property type="component" value="Chromosome"/>
</dbReference>
<feature type="region of interest" description="Disordered" evidence="5">
    <location>
        <begin position="336"/>
        <end position="357"/>
    </location>
</feature>
<dbReference type="GO" id="GO:0005829">
    <property type="term" value="C:cytosol"/>
    <property type="evidence" value="ECO:0007669"/>
    <property type="project" value="TreeGrafter"/>
</dbReference>
<protein>
    <submittedName>
        <fullName evidence="8">Anthranilate phosphoribosyltransferase</fullName>
    </submittedName>
</protein>
<feature type="compositionally biased region" description="Basic and acidic residues" evidence="5">
    <location>
        <begin position="342"/>
        <end position="351"/>
    </location>
</feature>
<dbReference type="Pfam" id="PF02885">
    <property type="entry name" value="Glycos_trans_3N"/>
    <property type="match status" value="1"/>
</dbReference>
<evidence type="ECO:0000256" key="5">
    <source>
        <dbReference type="SAM" id="MobiDB-lite"/>
    </source>
</evidence>
<dbReference type="EMBL" id="CP130319">
    <property type="protein sequence ID" value="WNR45858.1"/>
    <property type="molecule type" value="Genomic_DNA"/>
</dbReference>
<evidence type="ECO:0000259" key="6">
    <source>
        <dbReference type="Pfam" id="PF00591"/>
    </source>
</evidence>
<dbReference type="SUPFAM" id="SSF52418">
    <property type="entry name" value="Nucleoside phosphorylase/phosphoribosyltransferase catalytic domain"/>
    <property type="match status" value="1"/>
</dbReference>
<dbReference type="InterPro" id="IPR035902">
    <property type="entry name" value="Nuc_phospho_transferase"/>
</dbReference>
<evidence type="ECO:0000256" key="1">
    <source>
        <dbReference type="ARBA" id="ARBA00022676"/>
    </source>
</evidence>
<keyword evidence="9" id="KW-1185">Reference proteome</keyword>
<evidence type="ECO:0000256" key="3">
    <source>
        <dbReference type="ARBA" id="ARBA00022822"/>
    </source>
</evidence>
<dbReference type="KEGG" id="proo:MJB10_07080"/>
<proteinExistence type="predicted"/>
<dbReference type="GO" id="GO:0004048">
    <property type="term" value="F:anthranilate phosphoribosyltransferase activity"/>
    <property type="evidence" value="ECO:0007669"/>
    <property type="project" value="InterPro"/>
</dbReference>
<keyword evidence="1 8" id="KW-0328">Glycosyltransferase</keyword>
<gene>
    <name evidence="8" type="ORF">MJB10_07080</name>
</gene>
<evidence type="ECO:0000256" key="4">
    <source>
        <dbReference type="ARBA" id="ARBA00023141"/>
    </source>
</evidence>
<dbReference type="AlphaFoldDB" id="A0AA96RJY2"/>
<keyword evidence="2" id="KW-0808">Transferase</keyword>
<sequence>MKKWIQAMGSEPSNMRDLTYEEAVEAASQMAGGESTDAQCAAFLMALCMKGESAEELMAFIDVYRSHSLPYQDVPNSLTASGPQEGRGRFPITLPVSLLLASVGFNQVMQGGAALPSKQGTVMRDILDGFGIAVNLSIKAWHTILAQLHIGYLSTEQICPPIGRLRQVREQLGLRTVIDTLERVLNPVLSTNLIIGVGQKKTLESLIPISIRAGFQQAYIVHGIDGSEDLPIYQNSTIRIVTPWGDESRLVEPQKFGFVSTTLPQIHKEEQIELVERIIMGDEGLEVKRERDHVIFNAGLRLKWFDKVDSYEDGFQLAESLLRRREAQKLLQKWADQSQHLKRQEPPKNDDSWAEIG</sequence>
<feature type="domain" description="Glycosyl transferase family 3 N-terminal" evidence="7">
    <location>
        <begin position="16"/>
        <end position="67"/>
    </location>
</feature>
<keyword evidence="3" id="KW-0822">Tryptophan biosynthesis</keyword>
<dbReference type="InterPro" id="IPR017459">
    <property type="entry name" value="Glycosyl_Trfase_fam3_N_dom"/>
</dbReference>
<dbReference type="InterPro" id="IPR036320">
    <property type="entry name" value="Glycosyl_Trfase_fam3_N_dom_sf"/>
</dbReference>
<name>A0AA96RJY2_9BACL</name>
<dbReference type="RefSeq" id="WP_314802973.1">
    <property type="nucleotide sequence ID" value="NZ_CP130319.1"/>
</dbReference>